<evidence type="ECO:0000313" key="2">
    <source>
        <dbReference type="EMBL" id="MBA4709284.1"/>
    </source>
</evidence>
<protein>
    <submittedName>
        <fullName evidence="2">TniQ family protein</fullName>
    </submittedName>
</protein>
<proteinExistence type="predicted"/>
<dbReference type="AlphaFoldDB" id="A0A838YEW9"/>
<accession>A0A838YEW9</accession>
<dbReference type="Pfam" id="PF06527">
    <property type="entry name" value="TniQ"/>
    <property type="match status" value="1"/>
</dbReference>
<dbReference type="Proteomes" id="UP000545606">
    <property type="component" value="Unassembled WGS sequence"/>
</dbReference>
<evidence type="ECO:0000313" key="3">
    <source>
        <dbReference type="Proteomes" id="UP000545606"/>
    </source>
</evidence>
<dbReference type="EMBL" id="JACERN010000033">
    <property type="protein sequence ID" value="MBA4709284.1"/>
    <property type="molecule type" value="Genomic_DNA"/>
</dbReference>
<dbReference type="InterPro" id="IPR009492">
    <property type="entry name" value="TniQ"/>
</dbReference>
<reference evidence="2 3" key="1">
    <citation type="submission" date="2020-07" db="EMBL/GenBank/DDBJ databases">
        <title>Draft genome sequence of violacein-producing bacteria and related species.</title>
        <authorList>
            <person name="Wilson H.S."/>
            <person name="De Leon M.E."/>
        </authorList>
    </citation>
    <scope>NUCLEOTIDE SEQUENCE [LARGE SCALE GENOMIC DNA]</scope>
    <source>
        <strain evidence="2 3">HSC-21Su07</strain>
    </source>
</reference>
<feature type="domain" description="TniQ" evidence="1">
    <location>
        <begin position="24"/>
        <end position="166"/>
    </location>
</feature>
<name>A0A838YEW9_9NEIS</name>
<keyword evidence="3" id="KW-1185">Reference proteome</keyword>
<sequence length="364" mass="42413">MELAGCRRQTVSGRSTKTAKMLWPAHPHPFRDELLSSWLVRVAHANGLKVQTFCDHEFGSERQLWNRDIDRLAPTWLVETMSEKTGTPLKCAMATTLLTYEGKLYNKYHPSGQLRWILPLQIYHRKRRGHGLQFCPQCLDEDTEPYYRKAWRVGLYTFCPKHNVMLLDRCPRCGYGVAFHRLELGRPSVVKAPSLASCWYCDFDLRTAPAPPISEWDECTFQHWNEALQCIENNSTFTTHFDYSTLTVLHHFCTLLVSMRLAPKLHAYLCDQTGQPFQLLVKNRTAFELRTQEERHYVSGLAWWLLGQWPNRLMAAWLSKAIRYNTLLKDFGDPPTWYLTVSDEIGAMTWTKLSSKKRHTMLPN</sequence>
<evidence type="ECO:0000259" key="1">
    <source>
        <dbReference type="Pfam" id="PF06527"/>
    </source>
</evidence>
<comment type="caution">
    <text evidence="2">The sequence shown here is derived from an EMBL/GenBank/DDBJ whole genome shotgun (WGS) entry which is preliminary data.</text>
</comment>
<gene>
    <name evidence="2" type="ORF">H2Z84_12960</name>
</gene>
<organism evidence="2 3">
    <name type="scientific">Aquitalea aquatica</name>
    <dbReference type="NCBI Taxonomy" id="3044273"/>
    <lineage>
        <taxon>Bacteria</taxon>
        <taxon>Pseudomonadati</taxon>
        <taxon>Pseudomonadota</taxon>
        <taxon>Betaproteobacteria</taxon>
        <taxon>Neisseriales</taxon>
        <taxon>Chromobacteriaceae</taxon>
        <taxon>Aquitalea</taxon>
    </lineage>
</organism>